<feature type="region of interest" description="Disordered" evidence="1">
    <location>
        <begin position="1"/>
        <end position="22"/>
    </location>
</feature>
<name>A0A4C1TK43_EUMVA</name>
<organism evidence="2 3">
    <name type="scientific">Eumeta variegata</name>
    <name type="common">Bagworm moth</name>
    <name type="synonym">Eumeta japonica</name>
    <dbReference type="NCBI Taxonomy" id="151549"/>
    <lineage>
        <taxon>Eukaryota</taxon>
        <taxon>Metazoa</taxon>
        <taxon>Ecdysozoa</taxon>
        <taxon>Arthropoda</taxon>
        <taxon>Hexapoda</taxon>
        <taxon>Insecta</taxon>
        <taxon>Pterygota</taxon>
        <taxon>Neoptera</taxon>
        <taxon>Endopterygota</taxon>
        <taxon>Lepidoptera</taxon>
        <taxon>Glossata</taxon>
        <taxon>Ditrysia</taxon>
        <taxon>Tineoidea</taxon>
        <taxon>Psychidae</taxon>
        <taxon>Oiketicinae</taxon>
        <taxon>Eumeta</taxon>
    </lineage>
</organism>
<comment type="caution">
    <text evidence="2">The sequence shown here is derived from an EMBL/GenBank/DDBJ whole genome shotgun (WGS) entry which is preliminary data.</text>
</comment>
<feature type="compositionally biased region" description="Basic residues" evidence="1">
    <location>
        <begin position="12"/>
        <end position="22"/>
    </location>
</feature>
<keyword evidence="3" id="KW-1185">Reference proteome</keyword>
<dbReference type="EMBL" id="BGZK01000059">
    <property type="protein sequence ID" value="GBP13817.1"/>
    <property type="molecule type" value="Genomic_DNA"/>
</dbReference>
<evidence type="ECO:0000313" key="3">
    <source>
        <dbReference type="Proteomes" id="UP000299102"/>
    </source>
</evidence>
<evidence type="ECO:0000313" key="2">
    <source>
        <dbReference type="EMBL" id="GBP13817.1"/>
    </source>
</evidence>
<dbReference type="Proteomes" id="UP000299102">
    <property type="component" value="Unassembled WGS sequence"/>
</dbReference>
<sequence>MKRGAGSEPRTPTRKLRTGPGSKRCRIGIRIKSMTGIEIITAPETDLKAGTILEVPAKSFHIKDSVAIAQAFRGVSKRGRRVITSLWTRPLSYLLLPGKTINSDLYCQQLMRLEQEAKWPEWIKRKGGVDKKLAEKEERAKQRRWEENKRNVGQKELLAAASTSTSNNLECPEDSDEEQIFNSELRLPDVPCPEKSSKRDKTLDEFVRDVSSWDDNAAFLEAKRRIRRLKFINDPAERAVKLMQDFNGLITPEEDQKQFLLRCVQEHRNLYPDCNKTTLREVILTDSYYFMCLNKY</sequence>
<protein>
    <submittedName>
        <fullName evidence="2">Uncharacterized protein</fullName>
    </submittedName>
</protein>
<evidence type="ECO:0000256" key="1">
    <source>
        <dbReference type="SAM" id="MobiDB-lite"/>
    </source>
</evidence>
<dbReference type="OrthoDB" id="6626714at2759"/>
<reference evidence="2 3" key="1">
    <citation type="journal article" date="2019" name="Commun. Biol.">
        <title>The bagworm genome reveals a unique fibroin gene that provides high tensile strength.</title>
        <authorList>
            <person name="Kono N."/>
            <person name="Nakamura H."/>
            <person name="Ohtoshi R."/>
            <person name="Tomita M."/>
            <person name="Numata K."/>
            <person name="Arakawa K."/>
        </authorList>
    </citation>
    <scope>NUCLEOTIDE SEQUENCE [LARGE SCALE GENOMIC DNA]</scope>
</reference>
<dbReference type="AlphaFoldDB" id="A0A4C1TK43"/>
<dbReference type="PANTHER" id="PTHR46113">
    <property type="entry name" value="SNAC DOMAIN-CONTAINING PROTEIN"/>
    <property type="match status" value="1"/>
</dbReference>
<dbReference type="PANTHER" id="PTHR46113:SF1">
    <property type="entry name" value="PEPTIDASE M17 LEUCYL AMINOPEPTIDASE N-TERMINAL DOMAIN-CONTAINING PROTEIN"/>
    <property type="match status" value="1"/>
</dbReference>
<proteinExistence type="predicted"/>
<accession>A0A4C1TK43</accession>
<gene>
    <name evidence="2" type="ORF">EVAR_8032_1</name>
</gene>